<comment type="similarity">
    <text evidence="2 6">Belongs to the FKBP-type PPIase family.</text>
</comment>
<dbReference type="PROSITE" id="PS50059">
    <property type="entry name" value="FKBP_PPIASE"/>
    <property type="match status" value="1"/>
</dbReference>
<keyword evidence="3 5" id="KW-0697">Rotamase</keyword>
<feature type="domain" description="PPIase FKBP-type" evidence="7">
    <location>
        <begin position="108"/>
        <end position="194"/>
    </location>
</feature>
<evidence type="ECO:0000256" key="1">
    <source>
        <dbReference type="ARBA" id="ARBA00000971"/>
    </source>
</evidence>
<dbReference type="InterPro" id="IPR001179">
    <property type="entry name" value="PPIase_FKBP_dom"/>
</dbReference>
<keyword evidence="9" id="KW-1185">Reference proteome</keyword>
<name>A0ABV9K9F7_9PORP</name>
<dbReference type="Pfam" id="PF00254">
    <property type="entry name" value="FKBP_C"/>
    <property type="match status" value="1"/>
</dbReference>
<dbReference type="GO" id="GO:0003755">
    <property type="term" value="F:peptidyl-prolyl cis-trans isomerase activity"/>
    <property type="evidence" value="ECO:0007669"/>
    <property type="project" value="UniProtKB-EC"/>
</dbReference>
<dbReference type="InterPro" id="IPR046357">
    <property type="entry name" value="PPIase_dom_sf"/>
</dbReference>
<sequence length="194" mass="21145">MDKISYALGLSIASNFKASGIDQIDISEFMHALNDVYSGQSPAISFEEAQSVMNSFFGALKNRLAKQNLEQGEEFLKINGLKKGVTTTKSGLQYEVIKMGKGKKPTANDTVRCHYHGTLINGTVFDSSMDRGEPAEFPLNAVIKGWTEVLQLMPIGSKWKVTIPANLAYGEQGAGDIIGPNTTLIFIIELLDII</sequence>
<evidence type="ECO:0000313" key="9">
    <source>
        <dbReference type="Proteomes" id="UP001596020"/>
    </source>
</evidence>
<dbReference type="RefSeq" id="WP_380080269.1">
    <property type="nucleotide sequence ID" value="NZ_JBHSGO010000216.1"/>
</dbReference>
<dbReference type="InterPro" id="IPR036944">
    <property type="entry name" value="PPIase_FKBP_N_sf"/>
</dbReference>
<evidence type="ECO:0000256" key="3">
    <source>
        <dbReference type="ARBA" id="ARBA00023110"/>
    </source>
</evidence>
<protein>
    <recommendedName>
        <fullName evidence="6">Peptidyl-prolyl cis-trans isomerase</fullName>
        <ecNumber evidence="6">5.2.1.8</ecNumber>
    </recommendedName>
</protein>
<evidence type="ECO:0000256" key="6">
    <source>
        <dbReference type="RuleBase" id="RU003915"/>
    </source>
</evidence>
<dbReference type="Gene3D" id="3.10.50.40">
    <property type="match status" value="1"/>
</dbReference>
<dbReference type="SUPFAM" id="SSF54534">
    <property type="entry name" value="FKBP-like"/>
    <property type="match status" value="1"/>
</dbReference>
<dbReference type="PANTHER" id="PTHR43811">
    <property type="entry name" value="FKBP-TYPE PEPTIDYL-PROLYL CIS-TRANS ISOMERASE FKPA"/>
    <property type="match status" value="1"/>
</dbReference>
<accession>A0ABV9K9F7</accession>
<evidence type="ECO:0000256" key="5">
    <source>
        <dbReference type="PROSITE-ProRule" id="PRU00277"/>
    </source>
</evidence>
<evidence type="ECO:0000256" key="4">
    <source>
        <dbReference type="ARBA" id="ARBA00023235"/>
    </source>
</evidence>
<evidence type="ECO:0000259" key="7">
    <source>
        <dbReference type="PROSITE" id="PS50059"/>
    </source>
</evidence>
<reference evidence="9" key="1">
    <citation type="journal article" date="2019" name="Int. J. Syst. Evol. Microbiol.">
        <title>The Global Catalogue of Microorganisms (GCM) 10K type strain sequencing project: providing services to taxonomists for standard genome sequencing and annotation.</title>
        <authorList>
            <consortium name="The Broad Institute Genomics Platform"/>
            <consortium name="The Broad Institute Genome Sequencing Center for Infectious Disease"/>
            <person name="Wu L."/>
            <person name="Ma J."/>
        </authorList>
    </citation>
    <scope>NUCLEOTIDE SEQUENCE [LARGE SCALE GENOMIC DNA]</scope>
    <source>
        <strain evidence="9">CGMCC 4.7357</strain>
    </source>
</reference>
<dbReference type="Proteomes" id="UP001596020">
    <property type="component" value="Unassembled WGS sequence"/>
</dbReference>
<proteinExistence type="inferred from homology"/>
<dbReference type="Gene3D" id="1.10.287.460">
    <property type="entry name" value="Peptidyl-prolyl cis-trans isomerase, FKBP-type, N-terminal domain"/>
    <property type="match status" value="1"/>
</dbReference>
<dbReference type="PANTHER" id="PTHR43811:SF19">
    <property type="entry name" value="39 KDA FK506-BINDING NUCLEAR PROTEIN"/>
    <property type="match status" value="1"/>
</dbReference>
<dbReference type="EMBL" id="JBHSGO010000216">
    <property type="protein sequence ID" value="MFC4666825.1"/>
    <property type="molecule type" value="Genomic_DNA"/>
</dbReference>
<evidence type="ECO:0000313" key="8">
    <source>
        <dbReference type="EMBL" id="MFC4666825.1"/>
    </source>
</evidence>
<dbReference type="Pfam" id="PF01346">
    <property type="entry name" value="FKBP_N"/>
    <property type="match status" value="1"/>
</dbReference>
<comment type="caution">
    <text evidence="8">The sequence shown here is derived from an EMBL/GenBank/DDBJ whole genome shotgun (WGS) entry which is preliminary data.</text>
</comment>
<dbReference type="InterPro" id="IPR000774">
    <property type="entry name" value="PPIase_FKBP_N"/>
</dbReference>
<dbReference type="EC" id="5.2.1.8" evidence="6"/>
<evidence type="ECO:0000256" key="2">
    <source>
        <dbReference type="ARBA" id="ARBA00006577"/>
    </source>
</evidence>
<keyword evidence="4 5" id="KW-0413">Isomerase</keyword>
<gene>
    <name evidence="8" type="ORF">ACFO3G_09495</name>
</gene>
<comment type="catalytic activity">
    <reaction evidence="1 5 6">
        <text>[protein]-peptidylproline (omega=180) = [protein]-peptidylproline (omega=0)</text>
        <dbReference type="Rhea" id="RHEA:16237"/>
        <dbReference type="Rhea" id="RHEA-COMP:10747"/>
        <dbReference type="Rhea" id="RHEA-COMP:10748"/>
        <dbReference type="ChEBI" id="CHEBI:83833"/>
        <dbReference type="ChEBI" id="CHEBI:83834"/>
        <dbReference type="EC" id="5.2.1.8"/>
    </reaction>
</comment>
<organism evidence="8 9">
    <name type="scientific">Falsiporphyromonas endometrii</name>
    <dbReference type="NCBI Taxonomy" id="1387297"/>
    <lineage>
        <taxon>Bacteria</taxon>
        <taxon>Pseudomonadati</taxon>
        <taxon>Bacteroidota</taxon>
        <taxon>Bacteroidia</taxon>
        <taxon>Bacteroidales</taxon>
        <taxon>Porphyromonadaceae</taxon>
        <taxon>Falsiporphyromonas</taxon>
    </lineage>
</organism>